<feature type="domain" description="M23ase beta-sheet core" evidence="1">
    <location>
        <begin position="78"/>
        <end position="177"/>
    </location>
</feature>
<name>A0A382QQY8_9ZZZZ</name>
<dbReference type="GO" id="GO:0004222">
    <property type="term" value="F:metalloendopeptidase activity"/>
    <property type="evidence" value="ECO:0007669"/>
    <property type="project" value="TreeGrafter"/>
</dbReference>
<dbReference type="Gene3D" id="2.70.70.10">
    <property type="entry name" value="Glucose Permease (Domain IIA)"/>
    <property type="match status" value="1"/>
</dbReference>
<dbReference type="AlphaFoldDB" id="A0A382QQY8"/>
<dbReference type="PANTHER" id="PTHR21666:SF270">
    <property type="entry name" value="MUREIN HYDROLASE ACTIVATOR ENVC"/>
    <property type="match status" value="1"/>
</dbReference>
<protein>
    <recommendedName>
        <fullName evidence="1">M23ase beta-sheet core domain-containing protein</fullName>
    </recommendedName>
</protein>
<evidence type="ECO:0000313" key="2">
    <source>
        <dbReference type="EMBL" id="SVC87876.1"/>
    </source>
</evidence>
<reference evidence="2" key="1">
    <citation type="submission" date="2018-05" db="EMBL/GenBank/DDBJ databases">
        <authorList>
            <person name="Lanie J.A."/>
            <person name="Ng W.-L."/>
            <person name="Kazmierczak K.M."/>
            <person name="Andrzejewski T.M."/>
            <person name="Davidsen T.M."/>
            <person name="Wayne K.J."/>
            <person name="Tettelin H."/>
            <person name="Glass J.I."/>
            <person name="Rusch D."/>
            <person name="Podicherti R."/>
            <person name="Tsui H.-C.T."/>
            <person name="Winkler M.E."/>
        </authorList>
    </citation>
    <scope>NUCLEOTIDE SEQUENCE</scope>
</reference>
<dbReference type="InterPro" id="IPR016047">
    <property type="entry name" value="M23ase_b-sheet_dom"/>
</dbReference>
<dbReference type="InterPro" id="IPR011055">
    <property type="entry name" value="Dup_hybrid_motif"/>
</dbReference>
<organism evidence="2">
    <name type="scientific">marine metagenome</name>
    <dbReference type="NCBI Taxonomy" id="408172"/>
    <lineage>
        <taxon>unclassified sequences</taxon>
        <taxon>metagenomes</taxon>
        <taxon>ecological metagenomes</taxon>
    </lineage>
</organism>
<dbReference type="SUPFAM" id="SSF51261">
    <property type="entry name" value="Duplicated hybrid motif"/>
    <property type="match status" value="1"/>
</dbReference>
<dbReference type="EMBL" id="UINC01116263">
    <property type="protein sequence ID" value="SVC87876.1"/>
    <property type="molecule type" value="Genomic_DNA"/>
</dbReference>
<accession>A0A382QQY8</accession>
<dbReference type="Pfam" id="PF01551">
    <property type="entry name" value="Peptidase_M23"/>
    <property type="match status" value="1"/>
</dbReference>
<dbReference type="PANTHER" id="PTHR21666">
    <property type="entry name" value="PEPTIDASE-RELATED"/>
    <property type="match status" value="1"/>
</dbReference>
<dbReference type="CDD" id="cd12797">
    <property type="entry name" value="M23_peptidase"/>
    <property type="match status" value="1"/>
</dbReference>
<sequence>MSNTSFAKRDITKSDFYNRIEEKGNMGFVLRYHNEKSPSGYEIVMPKNAPPIISDFKSKYGVLGGSRSDYGGTKFFAKHGGIDFYIKAGSPILAAADGKVYGVKVKDQCVGNQFAIDFGKSLDGKRMRVTHMHVGKIHVKKGDKVKRGQLIADAGALVKTSCGGGMEHLHFHMSKNKGSGGWGSFRFLGGPKGWLNPHEYWTGGKGKPECFAEGKEYPEGLLTLPVACY</sequence>
<gene>
    <name evidence="2" type="ORF">METZ01_LOCUS340730</name>
</gene>
<dbReference type="InterPro" id="IPR050570">
    <property type="entry name" value="Cell_wall_metabolism_enzyme"/>
</dbReference>
<proteinExistence type="predicted"/>
<evidence type="ECO:0000259" key="1">
    <source>
        <dbReference type="Pfam" id="PF01551"/>
    </source>
</evidence>